<evidence type="ECO:0000313" key="3">
    <source>
        <dbReference type="EMBL" id="KIW17152.1"/>
    </source>
</evidence>
<dbReference type="Proteomes" id="UP000053328">
    <property type="component" value="Unassembled WGS sequence"/>
</dbReference>
<feature type="compositionally biased region" description="Acidic residues" evidence="1">
    <location>
        <begin position="286"/>
        <end position="295"/>
    </location>
</feature>
<evidence type="ECO:0000256" key="1">
    <source>
        <dbReference type="SAM" id="MobiDB-lite"/>
    </source>
</evidence>
<dbReference type="EMBL" id="KN847494">
    <property type="protein sequence ID" value="KIW17152.1"/>
    <property type="molecule type" value="Genomic_DNA"/>
</dbReference>
<dbReference type="GeneID" id="27331426"/>
<gene>
    <name evidence="3" type="ORF">PV08_04343</name>
</gene>
<accession>A0A0D1ZWT9</accession>
<dbReference type="AlphaFoldDB" id="A0A0D1ZWT9"/>
<keyword evidence="2" id="KW-0812">Transmembrane</keyword>
<sequence>MLYTIFLFQLFWELLTQIVGFVDFCLTLFLVAFVATCLSIACKKCTGKNLFEVVCLAISFIRDRCCAGRVSVACQTPFGGYRSVATQTDYYNDEFLYYKPRRGRMRNLPGLPGLFKDLPLPEEGGSVFEDWRIAHRLAARVAAVQDAQPIGVTPGSVSVGSGLRKRDMSSFEEQSGDEDCDVVVRPGRKILAPRIHGAGTVKCPVAPESVALGGVVLGDNEDGTKTDMDDDEEDDLEIITDDIVSSSAPDVEDQQQSPRVEAESPRVVASESPRVVAPESPRVEADMGEGEGEEVGPAEPLVLEEDGMEFAPAGFGEAVLEEDDDMEFAPAGFGED</sequence>
<dbReference type="VEuPathDB" id="FungiDB:PV08_04343"/>
<organism evidence="3 4">
    <name type="scientific">Exophiala spinifera</name>
    <dbReference type="NCBI Taxonomy" id="91928"/>
    <lineage>
        <taxon>Eukaryota</taxon>
        <taxon>Fungi</taxon>
        <taxon>Dikarya</taxon>
        <taxon>Ascomycota</taxon>
        <taxon>Pezizomycotina</taxon>
        <taxon>Eurotiomycetes</taxon>
        <taxon>Chaetothyriomycetidae</taxon>
        <taxon>Chaetothyriales</taxon>
        <taxon>Herpotrichiellaceae</taxon>
        <taxon>Exophiala</taxon>
    </lineage>
</organism>
<feature type="region of interest" description="Disordered" evidence="1">
    <location>
        <begin position="242"/>
        <end position="295"/>
    </location>
</feature>
<dbReference type="HOGENOM" id="CLU_826489_0_0_1"/>
<name>A0A0D1ZWT9_9EURO</name>
<protein>
    <submittedName>
        <fullName evidence="3">Uncharacterized protein</fullName>
    </submittedName>
</protein>
<keyword evidence="2" id="KW-0472">Membrane</keyword>
<keyword evidence="4" id="KW-1185">Reference proteome</keyword>
<keyword evidence="2" id="KW-1133">Transmembrane helix</keyword>
<feature type="transmembrane region" description="Helical" evidence="2">
    <location>
        <begin position="20"/>
        <end position="41"/>
    </location>
</feature>
<evidence type="ECO:0000313" key="4">
    <source>
        <dbReference type="Proteomes" id="UP000053328"/>
    </source>
</evidence>
<evidence type="ECO:0000256" key="2">
    <source>
        <dbReference type="SAM" id="Phobius"/>
    </source>
</evidence>
<feature type="compositionally biased region" description="Polar residues" evidence="1">
    <location>
        <begin position="244"/>
        <end position="258"/>
    </location>
</feature>
<dbReference type="OrthoDB" id="10512572at2759"/>
<proteinExistence type="predicted"/>
<dbReference type="RefSeq" id="XP_016237368.1">
    <property type="nucleotide sequence ID" value="XM_016378691.1"/>
</dbReference>
<feature type="region of interest" description="Disordered" evidence="1">
    <location>
        <begin position="155"/>
        <end position="177"/>
    </location>
</feature>
<reference evidence="3 4" key="1">
    <citation type="submission" date="2015-01" db="EMBL/GenBank/DDBJ databases">
        <title>The Genome Sequence of Exophiala spinifera CBS89968.</title>
        <authorList>
            <consortium name="The Broad Institute Genomics Platform"/>
            <person name="Cuomo C."/>
            <person name="de Hoog S."/>
            <person name="Gorbushina A."/>
            <person name="Stielow B."/>
            <person name="Teixiera M."/>
            <person name="Abouelleil A."/>
            <person name="Chapman S.B."/>
            <person name="Priest M."/>
            <person name="Young S.K."/>
            <person name="Wortman J."/>
            <person name="Nusbaum C."/>
            <person name="Birren B."/>
        </authorList>
    </citation>
    <scope>NUCLEOTIDE SEQUENCE [LARGE SCALE GENOMIC DNA]</scope>
    <source>
        <strain evidence="3 4">CBS 89968</strain>
    </source>
</reference>